<dbReference type="EMBL" id="OC322291">
    <property type="protein sequence ID" value="CAD7411548.1"/>
    <property type="molecule type" value="Genomic_DNA"/>
</dbReference>
<sequence>MAASIRLQRAAQLGNILLRRKKVVIRAVDQKLFLQKNTIIGLRCPNVRPMSTQTAAASDSDSGAYHNIIRDSEKGKGESDKREFQAETRMLLDIVAKSLYSEKEVNKNLATLASNNVV</sequence>
<protein>
    <submittedName>
        <fullName evidence="2">Uncharacterized protein</fullName>
    </submittedName>
</protein>
<organism evidence="2">
    <name type="scientific">Timema cristinae</name>
    <name type="common">Walking stick</name>
    <dbReference type="NCBI Taxonomy" id="61476"/>
    <lineage>
        <taxon>Eukaryota</taxon>
        <taxon>Metazoa</taxon>
        <taxon>Ecdysozoa</taxon>
        <taxon>Arthropoda</taxon>
        <taxon>Hexapoda</taxon>
        <taxon>Insecta</taxon>
        <taxon>Pterygota</taxon>
        <taxon>Neoptera</taxon>
        <taxon>Polyneoptera</taxon>
        <taxon>Phasmatodea</taxon>
        <taxon>Timematodea</taxon>
        <taxon>Timematoidea</taxon>
        <taxon>Timematidae</taxon>
        <taxon>Timema</taxon>
    </lineage>
</organism>
<gene>
    <name evidence="2" type="ORF">TCEB3V08_LOCUS10985</name>
</gene>
<evidence type="ECO:0000313" key="2">
    <source>
        <dbReference type="EMBL" id="CAD7411548.1"/>
    </source>
</evidence>
<feature type="region of interest" description="Disordered" evidence="1">
    <location>
        <begin position="51"/>
        <end position="82"/>
    </location>
</feature>
<evidence type="ECO:0000256" key="1">
    <source>
        <dbReference type="SAM" id="MobiDB-lite"/>
    </source>
</evidence>
<feature type="compositionally biased region" description="Basic and acidic residues" evidence="1">
    <location>
        <begin position="68"/>
        <end position="82"/>
    </location>
</feature>
<accession>A0A7R9DD47</accession>
<proteinExistence type="predicted"/>
<reference evidence="2" key="1">
    <citation type="submission" date="2020-11" db="EMBL/GenBank/DDBJ databases">
        <authorList>
            <person name="Tran Van P."/>
        </authorList>
    </citation>
    <scope>NUCLEOTIDE SEQUENCE</scope>
</reference>
<name>A0A7R9DD47_TIMCR</name>
<dbReference type="AlphaFoldDB" id="A0A7R9DD47"/>